<comment type="caution">
    <text evidence="3">The sequence shown here is derived from an EMBL/GenBank/DDBJ whole genome shotgun (WGS) entry which is preliminary data.</text>
</comment>
<dbReference type="InterPro" id="IPR000215">
    <property type="entry name" value="Serpin_fam"/>
</dbReference>
<protein>
    <submittedName>
        <fullName evidence="3">Serpin family protein</fullName>
    </submittedName>
</protein>
<name>A0ABS6CYE8_9FIRM</name>
<dbReference type="PANTHER" id="PTHR11461:SF211">
    <property type="entry name" value="GH10112P-RELATED"/>
    <property type="match status" value="1"/>
</dbReference>
<organism evidence="3 4">
    <name type="scientific">Faecalicatena faecalis</name>
    <dbReference type="NCBI Taxonomy" id="2726362"/>
    <lineage>
        <taxon>Bacteria</taxon>
        <taxon>Bacillati</taxon>
        <taxon>Bacillota</taxon>
        <taxon>Clostridia</taxon>
        <taxon>Lachnospirales</taxon>
        <taxon>Lachnospiraceae</taxon>
        <taxon>Faecalicatena</taxon>
    </lineage>
</organism>
<dbReference type="InterPro" id="IPR023796">
    <property type="entry name" value="Serpin_dom"/>
</dbReference>
<dbReference type="PROSITE" id="PS51257">
    <property type="entry name" value="PROKAR_LIPOPROTEIN"/>
    <property type="match status" value="1"/>
</dbReference>
<dbReference type="RefSeq" id="WP_216238479.1">
    <property type="nucleotide sequence ID" value="NZ_JABACJ020000001.1"/>
</dbReference>
<dbReference type="PANTHER" id="PTHR11461">
    <property type="entry name" value="SERINE PROTEASE INHIBITOR, SERPIN"/>
    <property type="match status" value="1"/>
</dbReference>
<dbReference type="PROSITE" id="PS00284">
    <property type="entry name" value="SERPIN"/>
    <property type="match status" value="1"/>
</dbReference>
<evidence type="ECO:0000313" key="3">
    <source>
        <dbReference type="EMBL" id="MBU3874344.1"/>
    </source>
</evidence>
<evidence type="ECO:0000313" key="4">
    <source>
        <dbReference type="Proteomes" id="UP000723714"/>
    </source>
</evidence>
<dbReference type="SMART" id="SM00093">
    <property type="entry name" value="SERPIN"/>
    <property type="match status" value="1"/>
</dbReference>
<feature type="domain" description="Serpin" evidence="2">
    <location>
        <begin position="60"/>
        <end position="418"/>
    </location>
</feature>
<dbReference type="InterPro" id="IPR023795">
    <property type="entry name" value="Serpin_CS"/>
</dbReference>
<dbReference type="EMBL" id="JABACJ020000001">
    <property type="protein sequence ID" value="MBU3874344.1"/>
    <property type="molecule type" value="Genomic_DNA"/>
</dbReference>
<dbReference type="Pfam" id="PF00079">
    <property type="entry name" value="Serpin"/>
    <property type="match status" value="1"/>
</dbReference>
<comment type="similarity">
    <text evidence="1">Belongs to the serpin family.</text>
</comment>
<accession>A0ABS6CYE8</accession>
<evidence type="ECO:0000259" key="2">
    <source>
        <dbReference type="SMART" id="SM00093"/>
    </source>
</evidence>
<dbReference type="Proteomes" id="UP000723714">
    <property type="component" value="Unassembled WGS sequence"/>
</dbReference>
<proteinExistence type="inferred from homology"/>
<reference evidence="3 4" key="1">
    <citation type="submission" date="2021-06" db="EMBL/GenBank/DDBJ databases">
        <title>Faecalicatena sp. nov. isolated from porcine feces.</title>
        <authorList>
            <person name="Oh B.S."/>
            <person name="Lee J.H."/>
        </authorList>
    </citation>
    <scope>NUCLEOTIDE SEQUENCE [LARGE SCALE GENOMIC DNA]</scope>
    <source>
        <strain evidence="3 4">AGMB00832</strain>
    </source>
</reference>
<gene>
    <name evidence="3" type="ORF">HGO97_000730</name>
</gene>
<keyword evidence="4" id="KW-1185">Reference proteome</keyword>
<evidence type="ECO:0000256" key="1">
    <source>
        <dbReference type="RuleBase" id="RU000411"/>
    </source>
</evidence>
<dbReference type="CDD" id="cd19589">
    <property type="entry name" value="serpin_tengpin-like"/>
    <property type="match status" value="1"/>
</dbReference>
<sequence>MKKRIIAIILVSMLTVLLGVSGCSAKIHAEDLMKGVKAAQTDRVGDVTPEDSAIVTDFAVRLFQQSLKADESENVLISPLSVLYALGMTANGAKGETLAQMQEVFGLEAGELNQYLYSYSQMLSEDKKNTLNAANSIWIKDVESLTVEPDFLTTNATWYDAGIYKAPFDESTRADINHWVHDHTDGMINEILEKPIDRKVVMYLVNALAFDAQWEKIYEENQVHDGMFTTESGTVRNVKFMDSKEWEYLEDEDAAGFLKYYKGEKYAFAALLPDEGCSISEYAASLTGERLSQILNQPEQIKVLVSMPKFESEYSVKMNDVLIGMGMNDAFDPATANFTALGHSKDGNIFIGRVLHKTYIAVDEKGTKAGAATAVEMKTESAMVEEEPKVVHLDRPFVYMLIDCENRVPIFIGTVLDIEEK</sequence>